<proteinExistence type="inferred from homology"/>
<keyword evidence="5" id="KW-1185">Reference proteome</keyword>
<accession>A0ABP3UNZ1</accession>
<evidence type="ECO:0000259" key="3">
    <source>
        <dbReference type="PROSITE" id="PS51668"/>
    </source>
</evidence>
<evidence type="ECO:0000256" key="1">
    <source>
        <dbReference type="ARBA" id="ARBA00022691"/>
    </source>
</evidence>
<dbReference type="NCBIfam" id="TIGR00104">
    <property type="entry name" value="tRNA_TsaA"/>
    <property type="match status" value="1"/>
</dbReference>
<dbReference type="EMBL" id="BAAACG010000008">
    <property type="protein sequence ID" value="GAA0737156.1"/>
    <property type="molecule type" value="Genomic_DNA"/>
</dbReference>
<gene>
    <name evidence="4" type="primary">tsaA</name>
    <name evidence="4" type="ORF">GCM10008906_12960</name>
</gene>
<name>A0ABP3UNZ1_9CLOT</name>
<comment type="similarity">
    <text evidence="2">Belongs to the tRNA methyltransferase O family.</text>
</comment>
<dbReference type="PROSITE" id="PS01318">
    <property type="entry name" value="TSAA_1"/>
    <property type="match status" value="1"/>
</dbReference>
<comment type="caution">
    <text evidence="4">The sequence shown here is derived from an EMBL/GenBank/DDBJ whole genome shotgun (WGS) entry which is preliminary data.</text>
</comment>
<dbReference type="RefSeq" id="WP_343760056.1">
    <property type="nucleotide sequence ID" value="NZ_BAAACG010000008.1"/>
</dbReference>
<keyword evidence="1" id="KW-0949">S-adenosyl-L-methionine</keyword>
<evidence type="ECO:0000256" key="2">
    <source>
        <dbReference type="ARBA" id="ARBA00033753"/>
    </source>
</evidence>
<dbReference type="InterPro" id="IPR040372">
    <property type="entry name" value="YaeB-like"/>
</dbReference>
<dbReference type="InterPro" id="IPR036413">
    <property type="entry name" value="YaeB-like_sf"/>
</dbReference>
<dbReference type="PANTHER" id="PTHR12818">
    <property type="entry name" value="TRNA (ADENINE(37)-N6)-METHYLTRANSFERASE"/>
    <property type="match status" value="1"/>
</dbReference>
<organism evidence="4 5">
    <name type="scientific">Clostridium oceanicum</name>
    <dbReference type="NCBI Taxonomy" id="1543"/>
    <lineage>
        <taxon>Bacteria</taxon>
        <taxon>Bacillati</taxon>
        <taxon>Bacillota</taxon>
        <taxon>Clostridia</taxon>
        <taxon>Eubacteriales</taxon>
        <taxon>Clostridiaceae</taxon>
        <taxon>Clostridium</taxon>
    </lineage>
</organism>
<reference evidence="5" key="1">
    <citation type="journal article" date="2019" name="Int. J. Syst. Evol. Microbiol.">
        <title>The Global Catalogue of Microorganisms (GCM) 10K type strain sequencing project: providing services to taxonomists for standard genome sequencing and annotation.</title>
        <authorList>
            <consortium name="The Broad Institute Genomics Platform"/>
            <consortium name="The Broad Institute Genome Sequencing Center for Infectious Disease"/>
            <person name="Wu L."/>
            <person name="Ma J."/>
        </authorList>
    </citation>
    <scope>NUCLEOTIDE SEQUENCE [LARGE SCALE GENOMIC DNA]</scope>
    <source>
        <strain evidence="5">JCM 1407</strain>
    </source>
</reference>
<feature type="domain" description="TsaA-like" evidence="3">
    <location>
        <begin position="5"/>
        <end position="137"/>
    </location>
</feature>
<protein>
    <submittedName>
        <fullName evidence="4">tRNA (N6-threonylcarbamoyladenosine(37)-N6)-methyltransferase TrmO</fullName>
    </submittedName>
</protein>
<dbReference type="CDD" id="cd09281">
    <property type="entry name" value="UPF0066"/>
    <property type="match status" value="1"/>
</dbReference>
<evidence type="ECO:0000313" key="4">
    <source>
        <dbReference type="EMBL" id="GAA0737156.1"/>
    </source>
</evidence>
<sequence>MNFQIKPIGYIESPFKKLSDIPKQSIYGKDKRAVINILDEYVLGIRDIKEGAYIILLFYFNKSKGYKLLQVPRDSNDFKGVFSTRSPFRPNSIGMSIVKVISIKNKNLIEIEGVDMLNKTPVIDIKPYIPELNPKDEEL</sequence>
<dbReference type="InterPro" id="IPR036414">
    <property type="entry name" value="YaeB_N_sf"/>
</dbReference>
<dbReference type="InterPro" id="IPR023370">
    <property type="entry name" value="TrmO-like_N"/>
</dbReference>
<dbReference type="PROSITE" id="PS51668">
    <property type="entry name" value="TSAA_2"/>
    <property type="match status" value="1"/>
</dbReference>
<dbReference type="PANTHER" id="PTHR12818:SF0">
    <property type="entry name" value="TRNA (ADENINE(37)-N6)-METHYLTRANSFERASE"/>
    <property type="match status" value="1"/>
</dbReference>
<dbReference type="SUPFAM" id="SSF118196">
    <property type="entry name" value="YaeB-like"/>
    <property type="match status" value="1"/>
</dbReference>
<dbReference type="Proteomes" id="UP001501510">
    <property type="component" value="Unassembled WGS sequence"/>
</dbReference>
<dbReference type="Gene3D" id="2.40.30.70">
    <property type="entry name" value="YaeB-like"/>
    <property type="match status" value="1"/>
</dbReference>
<dbReference type="InterPro" id="IPR023368">
    <property type="entry name" value="UPF0066_cons_site"/>
</dbReference>
<dbReference type="Pfam" id="PF01980">
    <property type="entry name" value="TrmO_N"/>
    <property type="match status" value="1"/>
</dbReference>
<evidence type="ECO:0000313" key="5">
    <source>
        <dbReference type="Proteomes" id="UP001501510"/>
    </source>
</evidence>